<dbReference type="Proteomes" id="UP000237819">
    <property type="component" value="Unassembled WGS sequence"/>
</dbReference>
<evidence type="ECO:0000256" key="1">
    <source>
        <dbReference type="SAM" id="Phobius"/>
    </source>
</evidence>
<name>A0A2S8GPD3_9BACT</name>
<keyword evidence="1" id="KW-0812">Transmembrane</keyword>
<keyword evidence="1" id="KW-0472">Membrane</keyword>
<dbReference type="RefSeq" id="WP_105335182.1">
    <property type="nucleotide sequence ID" value="NZ_PUHZ01000010.1"/>
</dbReference>
<keyword evidence="1" id="KW-1133">Transmembrane helix</keyword>
<sequence>MISWIFAAMVFALGAKAFTKKGIPLTKKKNLNGVGGMICGILCFLLGVYLVIDGSIGMANIAGALKD</sequence>
<accession>A0A2S8GPD3</accession>
<dbReference type="OrthoDB" id="301345at2"/>
<proteinExistence type="predicted"/>
<dbReference type="EMBL" id="PUHZ01000010">
    <property type="protein sequence ID" value="PQO46211.1"/>
    <property type="molecule type" value="Genomic_DNA"/>
</dbReference>
<evidence type="ECO:0000313" key="3">
    <source>
        <dbReference type="Proteomes" id="UP000237819"/>
    </source>
</evidence>
<organism evidence="2 3">
    <name type="scientific">Blastopirellula marina</name>
    <dbReference type="NCBI Taxonomy" id="124"/>
    <lineage>
        <taxon>Bacteria</taxon>
        <taxon>Pseudomonadati</taxon>
        <taxon>Planctomycetota</taxon>
        <taxon>Planctomycetia</taxon>
        <taxon>Pirellulales</taxon>
        <taxon>Pirellulaceae</taxon>
        <taxon>Blastopirellula</taxon>
    </lineage>
</organism>
<dbReference type="AlphaFoldDB" id="A0A2S8GPD3"/>
<reference evidence="2 3" key="1">
    <citation type="submission" date="2018-02" db="EMBL/GenBank/DDBJ databases">
        <title>Comparative genomes isolates from brazilian mangrove.</title>
        <authorList>
            <person name="Araujo J.E."/>
            <person name="Taketani R.G."/>
            <person name="Silva M.C.P."/>
            <person name="Loureco M.V."/>
            <person name="Andreote F.D."/>
        </authorList>
    </citation>
    <scope>NUCLEOTIDE SEQUENCE [LARGE SCALE GENOMIC DNA]</scope>
    <source>
        <strain evidence="2 3">Nap-Phe MGV</strain>
    </source>
</reference>
<evidence type="ECO:0000313" key="2">
    <source>
        <dbReference type="EMBL" id="PQO46211.1"/>
    </source>
</evidence>
<gene>
    <name evidence="2" type="ORF">C5Y93_09500</name>
</gene>
<feature type="transmembrane region" description="Helical" evidence="1">
    <location>
        <begin position="33"/>
        <end position="52"/>
    </location>
</feature>
<protein>
    <submittedName>
        <fullName evidence="2">Uncharacterized protein</fullName>
    </submittedName>
</protein>
<comment type="caution">
    <text evidence="2">The sequence shown here is derived from an EMBL/GenBank/DDBJ whole genome shotgun (WGS) entry which is preliminary data.</text>
</comment>